<organism evidence="5 6">
    <name type="scientific">Aphanomyces stellatus</name>
    <dbReference type="NCBI Taxonomy" id="120398"/>
    <lineage>
        <taxon>Eukaryota</taxon>
        <taxon>Sar</taxon>
        <taxon>Stramenopiles</taxon>
        <taxon>Oomycota</taxon>
        <taxon>Saprolegniomycetes</taxon>
        <taxon>Saprolegniales</taxon>
        <taxon>Verrucalvaceae</taxon>
        <taxon>Aphanomyces</taxon>
    </lineage>
</organism>
<evidence type="ECO:0000313" key="5">
    <source>
        <dbReference type="EMBL" id="VFT88824.1"/>
    </source>
</evidence>
<keyword evidence="6" id="KW-1185">Reference proteome</keyword>
<dbReference type="OrthoDB" id="2122564at2759"/>
<dbReference type="GO" id="GO:0008914">
    <property type="term" value="F:leucyl-tRNA--protein transferase activity"/>
    <property type="evidence" value="ECO:0007669"/>
    <property type="project" value="InterPro"/>
</dbReference>
<evidence type="ECO:0000256" key="3">
    <source>
        <dbReference type="ARBA" id="ARBA00023315"/>
    </source>
</evidence>
<dbReference type="InterPro" id="IPR042203">
    <property type="entry name" value="Leu/Phe-tRNA_Trfase_C"/>
</dbReference>
<dbReference type="EMBL" id="CAADRA010005346">
    <property type="protein sequence ID" value="VFT88824.1"/>
    <property type="molecule type" value="Genomic_DNA"/>
</dbReference>
<dbReference type="PANTHER" id="PTHR30098:SF2">
    <property type="entry name" value="LEUCYL_PHENYLALANYL-TRNA--PROTEIN TRANSFERASE"/>
    <property type="match status" value="1"/>
</dbReference>
<dbReference type="InterPro" id="IPR016181">
    <property type="entry name" value="Acyl_CoA_acyltransferase"/>
</dbReference>
<keyword evidence="2" id="KW-0808">Transferase</keyword>
<proteinExistence type="predicted"/>
<dbReference type="EMBL" id="VJMH01005325">
    <property type="protein sequence ID" value="KAF0697343.1"/>
    <property type="molecule type" value="Genomic_DNA"/>
</dbReference>
<keyword evidence="3" id="KW-0012">Acyltransferase</keyword>
<dbReference type="GO" id="GO:0030163">
    <property type="term" value="P:protein catabolic process"/>
    <property type="evidence" value="ECO:0007669"/>
    <property type="project" value="InterPro"/>
</dbReference>
<dbReference type="Gene3D" id="3.40.630.70">
    <property type="entry name" value="Leucyl/phenylalanyl-tRNA-protein transferase, C-terminal domain"/>
    <property type="match status" value="1"/>
</dbReference>
<evidence type="ECO:0000256" key="1">
    <source>
        <dbReference type="ARBA" id="ARBA00022490"/>
    </source>
</evidence>
<dbReference type="AlphaFoldDB" id="A0A485KUD6"/>
<evidence type="ECO:0000256" key="2">
    <source>
        <dbReference type="ARBA" id="ARBA00022679"/>
    </source>
</evidence>
<reference evidence="4" key="2">
    <citation type="submission" date="2019-06" db="EMBL/GenBank/DDBJ databases">
        <title>Genomics analysis of Aphanomyces spp. identifies a new class of oomycete effector associated with host adaptation.</title>
        <authorList>
            <person name="Gaulin E."/>
        </authorList>
    </citation>
    <scope>NUCLEOTIDE SEQUENCE</scope>
    <source>
        <strain evidence="4">CBS 578.67</strain>
    </source>
</reference>
<dbReference type="GO" id="GO:0005737">
    <property type="term" value="C:cytoplasm"/>
    <property type="evidence" value="ECO:0007669"/>
    <property type="project" value="TreeGrafter"/>
</dbReference>
<dbReference type="Proteomes" id="UP000332933">
    <property type="component" value="Unassembled WGS sequence"/>
</dbReference>
<accession>A0A485KUD6</accession>
<dbReference type="PANTHER" id="PTHR30098">
    <property type="entry name" value="LEUCYL/PHENYLALANYL-TRNA--PROTEIN TRANSFERASE"/>
    <property type="match status" value="1"/>
</dbReference>
<evidence type="ECO:0000313" key="4">
    <source>
        <dbReference type="EMBL" id="KAF0697343.1"/>
    </source>
</evidence>
<reference evidence="5 6" key="1">
    <citation type="submission" date="2019-03" db="EMBL/GenBank/DDBJ databases">
        <authorList>
            <person name="Gaulin E."/>
            <person name="Dumas B."/>
        </authorList>
    </citation>
    <scope>NUCLEOTIDE SEQUENCE [LARGE SCALE GENOMIC DNA]</scope>
    <source>
        <strain evidence="5">CBS 568.67</strain>
    </source>
</reference>
<dbReference type="InterPro" id="IPR004616">
    <property type="entry name" value="Leu/Phe-tRNA_Trfase"/>
</dbReference>
<keyword evidence="1" id="KW-0963">Cytoplasm</keyword>
<dbReference type="SUPFAM" id="SSF55729">
    <property type="entry name" value="Acyl-CoA N-acyltransferases (Nat)"/>
    <property type="match status" value="1"/>
</dbReference>
<name>A0A485KUD6_9STRA</name>
<evidence type="ECO:0000313" key="6">
    <source>
        <dbReference type="Proteomes" id="UP000332933"/>
    </source>
</evidence>
<dbReference type="Pfam" id="PF03588">
    <property type="entry name" value="Leu_Phe_trans"/>
    <property type="match status" value="1"/>
</dbReference>
<protein>
    <submittedName>
        <fullName evidence="5">Aste57867_11969 protein</fullName>
    </submittedName>
</protein>
<sequence>MLQGDRDTLNEYVPAALRHKVRHYHGDHWATPSFEPSVIAQLMYAGFLPIATMSRNNYYLLPKLHMQRCVMDPRGLHTPKQIRKKAKGYRLTVNGAFDDVVRGCHVQHGEAWLYPPVVAAFRAMTAGVSLSQYSGQGHGGVVRIVSVELWTHNDTESSTLVAGELGYTNGAMYTSLTGFISPGTKGAGTMQLHALGALLHLSGFQLWDFGMSMAYKLDLGASNMPRETFLQKVGALRSMPLELKNLGNDGQQQGRVHDLLQQHRQNQVAVGDSILDEAQP</sequence>
<gene>
    <name evidence="5" type="primary">Aste57867_11969</name>
    <name evidence="4" type="ORF">As57867_011924</name>
    <name evidence="5" type="ORF">ASTE57867_11969</name>
</gene>